<keyword evidence="3" id="KW-1185">Reference proteome</keyword>
<proteinExistence type="predicted"/>
<evidence type="ECO:0000313" key="3">
    <source>
        <dbReference type="Proteomes" id="UP001565368"/>
    </source>
</evidence>
<accession>A0ABR3PT49</accession>
<evidence type="ECO:0000256" key="1">
    <source>
        <dbReference type="SAM" id="MobiDB-lite"/>
    </source>
</evidence>
<gene>
    <name evidence="2" type="ORF">Q8F55_009252</name>
</gene>
<comment type="caution">
    <text evidence="2">The sequence shown here is derived from an EMBL/GenBank/DDBJ whole genome shotgun (WGS) entry which is preliminary data.</text>
</comment>
<name>A0ABR3PT49_9TREE</name>
<dbReference type="RefSeq" id="XP_069205557.1">
    <property type="nucleotide sequence ID" value="XM_069357620.1"/>
</dbReference>
<protein>
    <submittedName>
        <fullName evidence="2">Uncharacterized protein</fullName>
    </submittedName>
</protein>
<feature type="region of interest" description="Disordered" evidence="1">
    <location>
        <begin position="1"/>
        <end position="21"/>
    </location>
</feature>
<reference evidence="2 3" key="1">
    <citation type="submission" date="2023-08" db="EMBL/GenBank/DDBJ databases">
        <title>Annotated Genome Sequence of Vanrija albida AlHP1.</title>
        <authorList>
            <person name="Herzog R."/>
        </authorList>
    </citation>
    <scope>NUCLEOTIDE SEQUENCE [LARGE SCALE GENOMIC DNA]</scope>
    <source>
        <strain evidence="2 3">AlHP1</strain>
    </source>
</reference>
<dbReference type="GeneID" id="95990295"/>
<dbReference type="Proteomes" id="UP001565368">
    <property type="component" value="Unassembled WGS sequence"/>
</dbReference>
<organism evidence="2 3">
    <name type="scientific">Vanrija albida</name>
    <dbReference type="NCBI Taxonomy" id="181172"/>
    <lineage>
        <taxon>Eukaryota</taxon>
        <taxon>Fungi</taxon>
        <taxon>Dikarya</taxon>
        <taxon>Basidiomycota</taxon>
        <taxon>Agaricomycotina</taxon>
        <taxon>Tremellomycetes</taxon>
        <taxon>Trichosporonales</taxon>
        <taxon>Trichosporonaceae</taxon>
        <taxon>Vanrija</taxon>
    </lineage>
</organism>
<evidence type="ECO:0000313" key="2">
    <source>
        <dbReference type="EMBL" id="KAL1405613.1"/>
    </source>
</evidence>
<sequence>MPKAPTPSLSKAPDALVPNPTAPRRRVSEVYKRIAVKFVTQGNPRLPFFYLGVPENGAIDTTGLEWNGKPEAKAKTLRLLKHCRTLDIVLGTWQVPPWFKLLPEFAELENAFALVTAVNINNGAEIPFQLPKLQRLVRSYTIPETFKGQPRADKAFYDLQPAPLPPTVKAVAFMLAFSKGSLKNQPALSALGLRGSTGVKNVYFQFEGDVPPPTPACFVKSNRIFRMLFFLVGSITPLVPKAAFSFLWRERTNEPEDYFCGPACIAVNPCDTCGLPPSPEDFSPDSTFVRTGLITITSMVEFFRENPDAFDGYDSGAFFGGEEGERHLDPTAPWCTRVRETWDTILLTARDQKLEIKSFSAFKDSNEGRQLPWPA</sequence>
<dbReference type="EMBL" id="JBBXJM010000007">
    <property type="protein sequence ID" value="KAL1405613.1"/>
    <property type="molecule type" value="Genomic_DNA"/>
</dbReference>